<dbReference type="PROSITE" id="PS00041">
    <property type="entry name" value="HTH_ARAC_FAMILY_1"/>
    <property type="match status" value="1"/>
</dbReference>
<dbReference type="SMART" id="SM00342">
    <property type="entry name" value="HTH_ARAC"/>
    <property type="match status" value="1"/>
</dbReference>
<evidence type="ECO:0000256" key="7">
    <source>
        <dbReference type="ARBA" id="ARBA00023163"/>
    </source>
</evidence>
<evidence type="ECO:0000256" key="6">
    <source>
        <dbReference type="ARBA" id="ARBA00023125"/>
    </source>
</evidence>
<dbReference type="GO" id="GO:0043565">
    <property type="term" value="F:sequence-specific DNA binding"/>
    <property type="evidence" value="ECO:0007669"/>
    <property type="project" value="InterPro"/>
</dbReference>
<dbReference type="SMART" id="SM00448">
    <property type="entry name" value="REC"/>
    <property type="match status" value="1"/>
</dbReference>
<evidence type="ECO:0000256" key="5">
    <source>
        <dbReference type="ARBA" id="ARBA00023015"/>
    </source>
</evidence>
<evidence type="ECO:0000256" key="8">
    <source>
        <dbReference type="PROSITE-ProRule" id="PRU00169"/>
    </source>
</evidence>
<keyword evidence="6" id="KW-0238">DNA-binding</keyword>
<comment type="subcellular location">
    <subcellularLocation>
        <location evidence="1">Cytoplasm</location>
    </subcellularLocation>
</comment>
<dbReference type="SUPFAM" id="SSF52172">
    <property type="entry name" value="CheY-like"/>
    <property type="match status" value="1"/>
</dbReference>
<evidence type="ECO:0000256" key="4">
    <source>
        <dbReference type="ARBA" id="ARBA00023012"/>
    </source>
</evidence>
<evidence type="ECO:0000259" key="10">
    <source>
        <dbReference type="PROSITE" id="PS50110"/>
    </source>
</evidence>
<evidence type="ECO:0000256" key="2">
    <source>
        <dbReference type="ARBA" id="ARBA00022490"/>
    </source>
</evidence>
<feature type="modified residue" description="4-aspartylphosphate" evidence="8">
    <location>
        <position position="55"/>
    </location>
</feature>
<dbReference type="InterPro" id="IPR009057">
    <property type="entry name" value="Homeodomain-like_sf"/>
</dbReference>
<evidence type="ECO:0000256" key="1">
    <source>
        <dbReference type="ARBA" id="ARBA00004496"/>
    </source>
</evidence>
<dbReference type="PROSITE" id="PS50110">
    <property type="entry name" value="RESPONSE_REGULATORY"/>
    <property type="match status" value="1"/>
</dbReference>
<dbReference type="GO" id="GO:0003700">
    <property type="term" value="F:DNA-binding transcription factor activity"/>
    <property type="evidence" value="ECO:0007669"/>
    <property type="project" value="InterPro"/>
</dbReference>
<gene>
    <name evidence="11" type="ORF">EHS13_27175</name>
</gene>
<protein>
    <submittedName>
        <fullName evidence="11">Response regulator</fullName>
    </submittedName>
</protein>
<dbReference type="InterPro" id="IPR011006">
    <property type="entry name" value="CheY-like_superfamily"/>
</dbReference>
<dbReference type="InterPro" id="IPR001789">
    <property type="entry name" value="Sig_transdc_resp-reg_receiver"/>
</dbReference>
<dbReference type="KEGG" id="ppsc:EHS13_27175"/>
<dbReference type="PROSITE" id="PS01124">
    <property type="entry name" value="HTH_ARAC_FAMILY_2"/>
    <property type="match status" value="1"/>
</dbReference>
<dbReference type="EMBL" id="CP034235">
    <property type="protein sequence ID" value="QGQ98304.1"/>
    <property type="molecule type" value="Genomic_DNA"/>
</dbReference>
<dbReference type="OrthoDB" id="9794370at2"/>
<feature type="domain" description="HTH araC/xylS-type" evidence="9">
    <location>
        <begin position="430"/>
        <end position="529"/>
    </location>
</feature>
<keyword evidence="3 8" id="KW-0597">Phosphoprotein</keyword>
<dbReference type="Gene3D" id="1.10.10.60">
    <property type="entry name" value="Homeodomain-like"/>
    <property type="match status" value="2"/>
</dbReference>
<evidence type="ECO:0000313" key="11">
    <source>
        <dbReference type="EMBL" id="QGQ98304.1"/>
    </source>
</evidence>
<keyword evidence="12" id="KW-1185">Reference proteome</keyword>
<evidence type="ECO:0000259" key="9">
    <source>
        <dbReference type="PROSITE" id="PS01124"/>
    </source>
</evidence>
<dbReference type="Pfam" id="PF12833">
    <property type="entry name" value="HTH_18"/>
    <property type="match status" value="1"/>
</dbReference>
<keyword evidence="5" id="KW-0805">Transcription regulation</keyword>
<dbReference type="Gene3D" id="3.40.50.2300">
    <property type="match status" value="1"/>
</dbReference>
<dbReference type="InterPro" id="IPR051552">
    <property type="entry name" value="HptR"/>
</dbReference>
<keyword evidence="2" id="KW-0963">Cytoplasm</keyword>
<organism evidence="11 12">
    <name type="scientific">Paenibacillus psychroresistens</name>
    <dbReference type="NCBI Taxonomy" id="1778678"/>
    <lineage>
        <taxon>Bacteria</taxon>
        <taxon>Bacillati</taxon>
        <taxon>Bacillota</taxon>
        <taxon>Bacilli</taxon>
        <taxon>Bacillales</taxon>
        <taxon>Paenibacillaceae</taxon>
        <taxon>Paenibacillus</taxon>
    </lineage>
</organism>
<keyword evidence="4" id="KW-0902">Two-component regulatory system</keyword>
<dbReference type="InterPro" id="IPR018062">
    <property type="entry name" value="HTH_AraC-typ_CS"/>
</dbReference>
<dbReference type="GO" id="GO:0000160">
    <property type="term" value="P:phosphorelay signal transduction system"/>
    <property type="evidence" value="ECO:0007669"/>
    <property type="project" value="UniProtKB-KW"/>
</dbReference>
<dbReference type="PANTHER" id="PTHR42713:SF3">
    <property type="entry name" value="TRANSCRIPTIONAL REGULATORY PROTEIN HPTR"/>
    <property type="match status" value="1"/>
</dbReference>
<dbReference type="Proteomes" id="UP000426246">
    <property type="component" value="Chromosome"/>
</dbReference>
<name>A0A6B8RR63_9BACL</name>
<feature type="domain" description="Response regulatory" evidence="10">
    <location>
        <begin position="3"/>
        <end position="120"/>
    </location>
</feature>
<evidence type="ECO:0000256" key="3">
    <source>
        <dbReference type="ARBA" id="ARBA00022553"/>
    </source>
</evidence>
<accession>A0A6B8RR63</accession>
<proteinExistence type="predicted"/>
<dbReference type="SUPFAM" id="SSF46689">
    <property type="entry name" value="Homeodomain-like"/>
    <property type="match status" value="1"/>
</dbReference>
<dbReference type="AlphaFoldDB" id="A0A6B8RR63"/>
<dbReference type="RefSeq" id="WP_155703407.1">
    <property type="nucleotide sequence ID" value="NZ_CP034235.1"/>
</dbReference>
<keyword evidence="7" id="KW-0804">Transcription</keyword>
<sequence length="537" mass="61678">MINLMIVDDEETTRSSLEELVPWSEWGIDNVRSAENGLAALKLAEHYSPSILLTDIRMPKMNGIELSKKIRELFPDCMIIFLSGFSDKDYLKSAIQLSAVDYLEKPIDLEELKALFQKIVPRLLEATNEKANQTLLLNSFNENIHLLRQEIILELILNKTELSDLINQYGTDAIPLHTEGNVLVICTVLNWKASITNDEKSLIKHTILKTLSHCNPFLNYRFIAGFVNDNYLIIAANDEKSDPHSLKTKAFGDSLLELLRPASNLYSSSIGYSISSNQSIDFPDLYKSSLETVKQQFYYGVNQIFHPNTFPVLSFEIDKTLYSQFRKLLRNSSADELIILVKHLTTDIAKAYDPDTNKIRNIYFKFLRILFEVTMQWSIVDSGDINENIPVWQESEARTTLQELSDFLITNIEIILLKPDSKENTIAKIGEIKKFILSHCTSNQLSIQSIAEHTHLSQTYLCAYFKKSTGRTINEHITELRIEKAKEYLKDRNMKLYDITTSIGLTDTNYFSTLFKKYTGSTPSEFREKHLYDKKTL</sequence>
<dbReference type="PANTHER" id="PTHR42713">
    <property type="entry name" value="HISTIDINE KINASE-RELATED"/>
    <property type="match status" value="1"/>
</dbReference>
<dbReference type="InterPro" id="IPR018060">
    <property type="entry name" value="HTH_AraC"/>
</dbReference>
<dbReference type="Pfam" id="PF00072">
    <property type="entry name" value="Response_reg"/>
    <property type="match status" value="1"/>
</dbReference>
<dbReference type="CDD" id="cd17536">
    <property type="entry name" value="REC_YesN-like"/>
    <property type="match status" value="1"/>
</dbReference>
<dbReference type="GO" id="GO:0005737">
    <property type="term" value="C:cytoplasm"/>
    <property type="evidence" value="ECO:0007669"/>
    <property type="project" value="UniProtKB-SubCell"/>
</dbReference>
<reference evidence="12" key="1">
    <citation type="submission" date="2018-11" db="EMBL/GenBank/DDBJ databases">
        <title>Complete genome sequence of Paenibacillus sp. ML311-T8.</title>
        <authorList>
            <person name="Nam Y.-D."/>
            <person name="Kang J."/>
            <person name="Chung W.-H."/>
            <person name="Park Y.S."/>
        </authorList>
    </citation>
    <scope>NUCLEOTIDE SEQUENCE [LARGE SCALE GENOMIC DNA]</scope>
    <source>
        <strain evidence="12">ML311-T8</strain>
    </source>
</reference>
<evidence type="ECO:0000313" key="12">
    <source>
        <dbReference type="Proteomes" id="UP000426246"/>
    </source>
</evidence>